<keyword evidence="2" id="KW-0732">Signal</keyword>
<evidence type="ECO:0000313" key="3">
    <source>
        <dbReference type="EMBL" id="OBP82566.1"/>
    </source>
</evidence>
<evidence type="ECO:0000256" key="1">
    <source>
        <dbReference type="SAM" id="MobiDB-lite"/>
    </source>
</evidence>
<evidence type="ECO:0000313" key="4">
    <source>
        <dbReference type="Proteomes" id="UP000093748"/>
    </source>
</evidence>
<proteinExistence type="predicted"/>
<gene>
    <name evidence="3" type="ORF">BAE39_03160</name>
</gene>
<feature type="signal peptide" evidence="2">
    <location>
        <begin position="1"/>
        <end position="26"/>
    </location>
</feature>
<protein>
    <submittedName>
        <fullName evidence="3">Uncharacterized protein</fullName>
    </submittedName>
</protein>
<accession>A0A1A5IJP5</accession>
<feature type="region of interest" description="Disordered" evidence="1">
    <location>
        <begin position="23"/>
        <end position="50"/>
    </location>
</feature>
<dbReference type="EMBL" id="LZTJ01000001">
    <property type="protein sequence ID" value="OBP82566.1"/>
    <property type="molecule type" value="Genomic_DNA"/>
</dbReference>
<organism evidence="3 4">
    <name type="scientific">Rhizobium loti</name>
    <name type="common">Mesorhizobium loti</name>
    <dbReference type="NCBI Taxonomy" id="381"/>
    <lineage>
        <taxon>Bacteria</taxon>
        <taxon>Pseudomonadati</taxon>
        <taxon>Pseudomonadota</taxon>
        <taxon>Alphaproteobacteria</taxon>
        <taxon>Hyphomicrobiales</taxon>
        <taxon>Phyllobacteriaceae</taxon>
        <taxon>Mesorhizobium</taxon>
    </lineage>
</organism>
<dbReference type="Proteomes" id="UP000093748">
    <property type="component" value="Unassembled WGS sequence"/>
</dbReference>
<feature type="chain" id="PRO_5009827116" evidence="2">
    <location>
        <begin position="27"/>
        <end position="130"/>
    </location>
</feature>
<comment type="caution">
    <text evidence="3">The sequence shown here is derived from an EMBL/GenBank/DDBJ whole genome shotgun (WGS) entry which is preliminary data.</text>
</comment>
<evidence type="ECO:0000256" key="2">
    <source>
        <dbReference type="SAM" id="SignalP"/>
    </source>
</evidence>
<reference evidence="4" key="1">
    <citation type="submission" date="2016-06" db="EMBL/GenBank/DDBJ databases">
        <title>NZP2037 Pacbio-Illumina hybrid assembly.</title>
        <authorList>
            <person name="Ramsay J.P."/>
        </authorList>
    </citation>
    <scope>NUCLEOTIDE SEQUENCE [LARGE SCALE GENOMIC DNA]</scope>
    <source>
        <strain evidence="4">R7ANS::ICEMlSym2042</strain>
    </source>
</reference>
<dbReference type="AlphaFoldDB" id="A0A1A5IJP5"/>
<name>A0A1A5IJP5_RHILI</name>
<sequence>MEGKSMRKTIILAAAASLMLAGAASAQQQPAPATPAPKATTPAAGGQQAAPAIQSVNIVDITELPKDTQTQVNQVIAQRGDAGLQKLRSSIDATPKVKSALQAKGMTSAQVVAASMEPNGALTLITKKAS</sequence>